<evidence type="ECO:0000313" key="8">
    <source>
        <dbReference type="Proteomes" id="UP000608662"/>
    </source>
</evidence>
<comment type="caution">
    <text evidence="7">The sequence shown here is derived from an EMBL/GenBank/DDBJ whole genome shotgun (WGS) entry which is preliminary data.</text>
</comment>
<gene>
    <name evidence="7" type="ORF">GOC74_07310</name>
</gene>
<dbReference type="Pfam" id="PF00126">
    <property type="entry name" value="HTH_1"/>
    <property type="match status" value="1"/>
</dbReference>
<dbReference type="Pfam" id="PF03459">
    <property type="entry name" value="TOBE"/>
    <property type="match status" value="1"/>
</dbReference>
<comment type="subcellular location">
    <subcellularLocation>
        <location evidence="1">Cell membrane</location>
        <topology evidence="1">Peripheral membrane protein</topology>
    </subcellularLocation>
</comment>
<comment type="similarity">
    <text evidence="2">Belongs to the ModE family.</text>
</comment>
<dbReference type="InterPro" id="IPR016462">
    <property type="entry name" value="ModE"/>
</dbReference>
<evidence type="ECO:0000256" key="2">
    <source>
        <dbReference type="ARBA" id="ARBA00008110"/>
    </source>
</evidence>
<dbReference type="InterPro" id="IPR005116">
    <property type="entry name" value="Transp-assoc_OB_typ1"/>
</dbReference>
<dbReference type="PIRSF" id="PIRSF005763">
    <property type="entry name" value="Txn_reg_ModE"/>
    <property type="match status" value="1"/>
</dbReference>
<dbReference type="OrthoDB" id="70912at2157"/>
<dbReference type="GO" id="GO:0015689">
    <property type="term" value="P:molybdate ion transport"/>
    <property type="evidence" value="ECO:0007669"/>
    <property type="project" value="InterPro"/>
</dbReference>
<evidence type="ECO:0000256" key="3">
    <source>
        <dbReference type="ARBA" id="ARBA00022448"/>
    </source>
</evidence>
<name>A0A847UB74_9EURY</name>
<dbReference type="GO" id="GO:0003700">
    <property type="term" value="F:DNA-binding transcription factor activity"/>
    <property type="evidence" value="ECO:0007669"/>
    <property type="project" value="InterPro"/>
</dbReference>
<dbReference type="PROSITE" id="PS51866">
    <property type="entry name" value="MOP"/>
    <property type="match status" value="1"/>
</dbReference>
<dbReference type="NCBIfam" id="TIGR00638">
    <property type="entry name" value="Mop"/>
    <property type="match status" value="1"/>
</dbReference>
<dbReference type="InterPro" id="IPR000847">
    <property type="entry name" value="LysR_HTH_N"/>
</dbReference>
<keyword evidence="3" id="KW-0813">Transport</keyword>
<dbReference type="GO" id="GO:0005886">
    <property type="term" value="C:plasma membrane"/>
    <property type="evidence" value="ECO:0007669"/>
    <property type="project" value="UniProtKB-SubCell"/>
</dbReference>
<feature type="domain" description="Mop" evidence="6">
    <location>
        <begin position="166"/>
        <end position="232"/>
    </location>
</feature>
<dbReference type="PANTHER" id="PTHR30432">
    <property type="entry name" value="TRANSCRIPTIONAL REGULATOR MODE"/>
    <property type="match status" value="1"/>
</dbReference>
<dbReference type="AlphaFoldDB" id="A0A847UB74"/>
<sequence length="236" mass="24117">MDTDVAVSLTADEVTVDASDAALLRAVDSEGSLNAAATALGRSYSRAHKRLTALEETLGSLVERERGGEGGGGSVLTDRGRELLTQFARVRTVVSGTAAADVIALSGTVRERAGRLVTAESPAGELHAIVVGDRESSVDTGDDVTVTLTADAVTLQEPDAGPSATRTSARNRLRGTVTAVDERDGVATITVDVGAATPIPVLVTSASRARLDLEPGDPVVATFKATAARVTPLSGE</sequence>
<accession>A0A847UB74</accession>
<dbReference type="Gene3D" id="2.40.50.100">
    <property type="match status" value="1"/>
</dbReference>
<dbReference type="SUPFAM" id="SSF46785">
    <property type="entry name" value="Winged helix' DNA-binding domain"/>
    <property type="match status" value="1"/>
</dbReference>
<dbReference type="InterPro" id="IPR036388">
    <property type="entry name" value="WH-like_DNA-bd_sf"/>
</dbReference>
<dbReference type="Proteomes" id="UP000608662">
    <property type="component" value="Unassembled WGS sequence"/>
</dbReference>
<dbReference type="InterPro" id="IPR051815">
    <property type="entry name" value="Molybdate_resp_trans_reg"/>
</dbReference>
<dbReference type="InterPro" id="IPR036390">
    <property type="entry name" value="WH_DNA-bd_sf"/>
</dbReference>
<dbReference type="InterPro" id="IPR004606">
    <property type="entry name" value="Mop_domain"/>
</dbReference>
<dbReference type="InterPro" id="IPR008995">
    <property type="entry name" value="Mo/tungstate-bd_C_term_dom"/>
</dbReference>
<dbReference type="EMBL" id="WOYG01000001">
    <property type="protein sequence ID" value="NLV09736.1"/>
    <property type="molecule type" value="Genomic_DNA"/>
</dbReference>
<organism evidence="7 8">
    <name type="scientific">Halomicrobium mukohataei</name>
    <dbReference type="NCBI Taxonomy" id="57705"/>
    <lineage>
        <taxon>Archaea</taxon>
        <taxon>Methanobacteriati</taxon>
        <taxon>Methanobacteriota</taxon>
        <taxon>Stenosarchaea group</taxon>
        <taxon>Halobacteria</taxon>
        <taxon>Halobacteriales</taxon>
        <taxon>Haloarculaceae</taxon>
        <taxon>Halomicrobium</taxon>
    </lineage>
</organism>
<keyword evidence="4" id="KW-0500">Molybdenum</keyword>
<evidence type="ECO:0000256" key="5">
    <source>
        <dbReference type="ARBA" id="ARBA00022737"/>
    </source>
</evidence>
<evidence type="ECO:0000256" key="4">
    <source>
        <dbReference type="ARBA" id="ARBA00022505"/>
    </source>
</evidence>
<dbReference type="PANTHER" id="PTHR30432:SF1">
    <property type="entry name" value="DNA-BINDING TRANSCRIPTIONAL DUAL REGULATOR MODE"/>
    <property type="match status" value="1"/>
</dbReference>
<proteinExistence type="inferred from homology"/>
<dbReference type="SUPFAM" id="SSF50331">
    <property type="entry name" value="MOP-like"/>
    <property type="match status" value="1"/>
</dbReference>
<dbReference type="RefSeq" id="WP_170093538.1">
    <property type="nucleotide sequence ID" value="NZ_WOYG01000001.1"/>
</dbReference>
<evidence type="ECO:0000259" key="6">
    <source>
        <dbReference type="PROSITE" id="PS51866"/>
    </source>
</evidence>
<protein>
    <submittedName>
        <fullName evidence="7">LysR family transcriptional regulator</fullName>
    </submittedName>
</protein>
<dbReference type="GO" id="GO:0030151">
    <property type="term" value="F:molybdenum ion binding"/>
    <property type="evidence" value="ECO:0007669"/>
    <property type="project" value="InterPro"/>
</dbReference>
<evidence type="ECO:0000256" key="1">
    <source>
        <dbReference type="ARBA" id="ARBA00004202"/>
    </source>
</evidence>
<dbReference type="Gene3D" id="1.10.10.10">
    <property type="entry name" value="Winged helix-like DNA-binding domain superfamily/Winged helix DNA-binding domain"/>
    <property type="match status" value="1"/>
</dbReference>
<evidence type="ECO:0000313" key="7">
    <source>
        <dbReference type="EMBL" id="NLV09736.1"/>
    </source>
</evidence>
<keyword evidence="5" id="KW-0677">Repeat</keyword>
<reference evidence="7" key="1">
    <citation type="submission" date="2019-12" db="EMBL/GenBank/DDBJ databases">
        <title>Whole-genome sequence of Halomicrobium mukohataei pws1.</title>
        <authorList>
            <person name="Verma D.K."/>
            <person name="Gopal K."/>
            <person name="Prasad E.S."/>
        </authorList>
    </citation>
    <scope>NUCLEOTIDE SEQUENCE</scope>
    <source>
        <strain evidence="7">Pws1</strain>
    </source>
</reference>